<evidence type="ECO:0000256" key="1">
    <source>
        <dbReference type="ARBA" id="ARBA00023125"/>
    </source>
</evidence>
<feature type="domain" description="Response regulatory" evidence="3">
    <location>
        <begin position="7"/>
        <end position="115"/>
    </location>
</feature>
<dbReference type="GO" id="GO:0000156">
    <property type="term" value="F:phosphorelay response regulator activity"/>
    <property type="evidence" value="ECO:0007669"/>
    <property type="project" value="TreeGrafter"/>
</dbReference>
<gene>
    <name evidence="4" type="ORF">F7Q92_10985</name>
</gene>
<dbReference type="AlphaFoldDB" id="A0A643FBJ5"/>
<sequence>MNTPAPTALIAEDEPLLARALTVELQRAWPGLQLLPTAPDGEEAVVQALAALPELLFLDIRMPGQTGLEAAQAIVEDWPAERPLPLIVFVTAYDQYALQAFEASAVDYVLKPVQA</sequence>
<dbReference type="SUPFAM" id="SSF52172">
    <property type="entry name" value="CheY-like"/>
    <property type="match status" value="1"/>
</dbReference>
<dbReference type="GO" id="GO:0032993">
    <property type="term" value="C:protein-DNA complex"/>
    <property type="evidence" value="ECO:0007669"/>
    <property type="project" value="TreeGrafter"/>
</dbReference>
<dbReference type="Pfam" id="PF00072">
    <property type="entry name" value="Response_reg"/>
    <property type="match status" value="1"/>
</dbReference>
<dbReference type="RefSeq" id="WP_151124183.1">
    <property type="nucleotide sequence ID" value="NZ_VZPB01000023.1"/>
</dbReference>
<dbReference type="GO" id="GO:0005829">
    <property type="term" value="C:cytosol"/>
    <property type="evidence" value="ECO:0007669"/>
    <property type="project" value="TreeGrafter"/>
</dbReference>
<keyword evidence="1" id="KW-0238">DNA-binding</keyword>
<dbReference type="PANTHER" id="PTHR48111">
    <property type="entry name" value="REGULATOR OF RPOS"/>
    <property type="match status" value="1"/>
</dbReference>
<proteinExistence type="predicted"/>
<reference evidence="4 5" key="1">
    <citation type="submission" date="2019-09" db="EMBL/GenBank/DDBJ databases">
        <title>Draft genome sequences of 48 bacterial type strains from the CCUG.</title>
        <authorList>
            <person name="Tunovic T."/>
            <person name="Pineiro-Iglesias B."/>
            <person name="Unosson C."/>
            <person name="Inganas E."/>
            <person name="Ohlen M."/>
            <person name="Cardew S."/>
            <person name="Jensie-Markopoulos S."/>
            <person name="Salva-Serra F."/>
            <person name="Jaen-Luchoro D."/>
            <person name="Karlsson R."/>
            <person name="Svensson-Stadler L."/>
            <person name="Chun J."/>
            <person name="Moore E."/>
        </authorList>
    </citation>
    <scope>NUCLEOTIDE SEQUENCE [LARGE SCALE GENOMIC DNA]</scope>
    <source>
        <strain evidence="4 5">CCUG 30977</strain>
    </source>
</reference>
<dbReference type="PANTHER" id="PTHR48111:SF69">
    <property type="entry name" value="RESPONSE REGULATOR RECEIVER"/>
    <property type="match status" value="1"/>
</dbReference>
<dbReference type="Gene3D" id="3.40.50.2300">
    <property type="match status" value="1"/>
</dbReference>
<dbReference type="OrthoDB" id="236568at2"/>
<dbReference type="EMBL" id="VZPB01000023">
    <property type="protein sequence ID" value="KAB0581777.1"/>
    <property type="molecule type" value="Genomic_DNA"/>
</dbReference>
<evidence type="ECO:0000256" key="2">
    <source>
        <dbReference type="PROSITE-ProRule" id="PRU00169"/>
    </source>
</evidence>
<dbReference type="InterPro" id="IPR039420">
    <property type="entry name" value="WalR-like"/>
</dbReference>
<organism evidence="4 5">
    <name type="scientific">Ideonella dechloratans</name>
    <dbReference type="NCBI Taxonomy" id="36863"/>
    <lineage>
        <taxon>Bacteria</taxon>
        <taxon>Pseudomonadati</taxon>
        <taxon>Pseudomonadota</taxon>
        <taxon>Betaproteobacteria</taxon>
        <taxon>Burkholderiales</taxon>
        <taxon>Sphaerotilaceae</taxon>
        <taxon>Ideonella</taxon>
    </lineage>
</organism>
<accession>A0A643FBJ5</accession>
<comment type="caution">
    <text evidence="4">The sequence shown here is derived from an EMBL/GenBank/DDBJ whole genome shotgun (WGS) entry which is preliminary data.</text>
</comment>
<dbReference type="GO" id="GO:0000976">
    <property type="term" value="F:transcription cis-regulatory region binding"/>
    <property type="evidence" value="ECO:0007669"/>
    <property type="project" value="TreeGrafter"/>
</dbReference>
<dbReference type="PROSITE" id="PS50110">
    <property type="entry name" value="RESPONSE_REGULATORY"/>
    <property type="match status" value="1"/>
</dbReference>
<dbReference type="InterPro" id="IPR011006">
    <property type="entry name" value="CheY-like_superfamily"/>
</dbReference>
<feature type="modified residue" description="4-aspartylphosphate" evidence="2">
    <location>
        <position position="59"/>
    </location>
</feature>
<dbReference type="Proteomes" id="UP000430120">
    <property type="component" value="Unassembled WGS sequence"/>
</dbReference>
<dbReference type="SMART" id="SM00448">
    <property type="entry name" value="REC"/>
    <property type="match status" value="1"/>
</dbReference>
<evidence type="ECO:0000313" key="5">
    <source>
        <dbReference type="Proteomes" id="UP000430120"/>
    </source>
</evidence>
<evidence type="ECO:0000259" key="3">
    <source>
        <dbReference type="PROSITE" id="PS50110"/>
    </source>
</evidence>
<dbReference type="GO" id="GO:0006355">
    <property type="term" value="P:regulation of DNA-templated transcription"/>
    <property type="evidence" value="ECO:0007669"/>
    <property type="project" value="TreeGrafter"/>
</dbReference>
<evidence type="ECO:0000313" key="4">
    <source>
        <dbReference type="EMBL" id="KAB0581777.1"/>
    </source>
</evidence>
<keyword evidence="2" id="KW-0597">Phosphoprotein</keyword>
<dbReference type="InterPro" id="IPR001789">
    <property type="entry name" value="Sig_transdc_resp-reg_receiver"/>
</dbReference>
<protein>
    <submittedName>
        <fullName evidence="4">Response regulator</fullName>
    </submittedName>
</protein>
<name>A0A643FBJ5_IDEDE</name>
<keyword evidence="5" id="KW-1185">Reference proteome</keyword>